<evidence type="ECO:0000313" key="2">
    <source>
        <dbReference type="EMBL" id="KAF1305102.1"/>
    </source>
</evidence>
<evidence type="ECO:0000313" key="3">
    <source>
        <dbReference type="Proteomes" id="UP000782705"/>
    </source>
</evidence>
<dbReference type="InterPro" id="IPR011733">
    <property type="entry name" value="CHP02185_IM"/>
</dbReference>
<keyword evidence="1" id="KW-0812">Transmembrane</keyword>
<dbReference type="RefSeq" id="WP_161901408.1">
    <property type="nucleotide sequence ID" value="NZ_MAEL01000023.1"/>
</dbReference>
<keyword evidence="1" id="KW-0472">Membrane</keyword>
<reference evidence="2 3" key="1">
    <citation type="submission" date="2016-06" db="EMBL/GenBank/DDBJ databases">
        <title>Four novel species of enterococci isolated from chicken manure.</title>
        <authorList>
            <person name="Van Tyne D."/>
        </authorList>
    </citation>
    <scope>NUCLEOTIDE SEQUENCE [LARGE SCALE GENOMIC DNA]</scope>
    <source>
        <strain evidence="2 3">CU12B</strain>
    </source>
</reference>
<feature type="transmembrane region" description="Helical" evidence="1">
    <location>
        <begin position="159"/>
        <end position="181"/>
    </location>
</feature>
<keyword evidence="3" id="KW-1185">Reference proteome</keyword>
<protein>
    <submittedName>
        <fullName evidence="2">ABC transporter permease</fullName>
    </submittedName>
</protein>
<sequence>MKKLKMQELIFTGVYTAIYFLLVSIVMVVLKVAVPVFDSLLLPAASALFSGIIYLLMLQKVPRFGGISVMGGVFGLLFLVTGHFPMSFVPSFVCAILADFLQYNWKINEKIRTTVTYIIFSFGLTGPLLPMWFMKNAYVDSLIRRGKDADYINYVFEPITQIGFIICVVSVIVCSIAGIYIGRKLLAKHFQTKR</sequence>
<feature type="transmembrane region" description="Helical" evidence="1">
    <location>
        <begin position="40"/>
        <end position="57"/>
    </location>
</feature>
<proteinExistence type="predicted"/>
<dbReference type="Proteomes" id="UP000782705">
    <property type="component" value="Unassembled WGS sequence"/>
</dbReference>
<gene>
    <name evidence="2" type="ORF">BAU17_04815</name>
</gene>
<accession>A0ABQ6Z1D3</accession>
<dbReference type="Pfam" id="PF09605">
    <property type="entry name" value="Trep_Strep"/>
    <property type="match status" value="1"/>
</dbReference>
<dbReference type="NCBIfam" id="TIGR02185">
    <property type="entry name" value="Trep_Strep"/>
    <property type="match status" value="1"/>
</dbReference>
<comment type="caution">
    <text evidence="2">The sequence shown here is derived from an EMBL/GenBank/DDBJ whole genome shotgun (WGS) entry which is preliminary data.</text>
</comment>
<evidence type="ECO:0000256" key="1">
    <source>
        <dbReference type="SAM" id="Phobius"/>
    </source>
</evidence>
<feature type="transmembrane region" description="Helical" evidence="1">
    <location>
        <begin position="12"/>
        <end position="34"/>
    </location>
</feature>
<name>A0ABQ6Z1D3_9ENTE</name>
<keyword evidence="1" id="KW-1133">Transmembrane helix</keyword>
<dbReference type="EMBL" id="MAEL01000023">
    <property type="protein sequence ID" value="KAF1305102.1"/>
    <property type="molecule type" value="Genomic_DNA"/>
</dbReference>
<organism evidence="2 3">
    <name type="scientific">Candidatus Enterococcus willemsii</name>
    <dbReference type="NCBI Taxonomy" id="1857215"/>
    <lineage>
        <taxon>Bacteria</taxon>
        <taxon>Bacillati</taxon>
        <taxon>Bacillota</taxon>
        <taxon>Bacilli</taxon>
        <taxon>Lactobacillales</taxon>
        <taxon>Enterococcaceae</taxon>
        <taxon>Enterococcus</taxon>
    </lineage>
</organism>
<feature type="transmembrane region" description="Helical" evidence="1">
    <location>
        <begin position="117"/>
        <end position="139"/>
    </location>
</feature>